<keyword evidence="3" id="KW-1185">Reference proteome</keyword>
<keyword evidence="1" id="KW-1133">Transmembrane helix</keyword>
<comment type="caution">
    <text evidence="2">The sequence shown here is derived from an EMBL/GenBank/DDBJ whole genome shotgun (WGS) entry which is preliminary data.</text>
</comment>
<keyword evidence="1" id="KW-0472">Membrane</keyword>
<evidence type="ECO:0000313" key="2">
    <source>
        <dbReference type="EMBL" id="TDQ42913.1"/>
    </source>
</evidence>
<dbReference type="AlphaFoldDB" id="A0A4R6UCR2"/>
<accession>A0A4R6UCR2</accession>
<dbReference type="EMBL" id="SNYJ01000001">
    <property type="protein sequence ID" value="TDQ42913.1"/>
    <property type="molecule type" value="Genomic_DNA"/>
</dbReference>
<dbReference type="RefSeq" id="WP_133578733.1">
    <property type="nucleotide sequence ID" value="NZ_SNYJ01000001.1"/>
</dbReference>
<dbReference type="InterPro" id="IPR018723">
    <property type="entry name" value="DUF2254_membrane"/>
</dbReference>
<sequence length="468" mass="53741">MVSAKKLTNSIKRFRSMSRREQWQVPFSNLWIMPSFYALGATILFALTAWAEFGMNVHQYFPAWLTLDQSLTQSLLSTLTAGLLSLTSFTFYGVLTAVTAFAAQFSPRILKNFMLHRVTQRTLGIFIGSFLFVLFSLLSAQKETTETFSLLPLMSAFFAVFSLAAFVLFINHIVKWLQINNMTHSMKVESVAIIQQSLLNEVEPHRTAEPDKLQISELTEENGHVVYAKSSGYLKTIDFESLIHQTNQDDVVLKLHYRVGQYVFRSTPLFTYWKQTEEPLNKNNYLAYFHTGRMQTEVQDIEFSINKFVEIAIRALGNDDPKTAIGTIKEIGDLLIHISQFTSFTPYLSNQAKELRLIINDLTYDEYLYTGLASIRHYARGNVVVTLALLRVVNAIAQGAHDRDHSAIWDFAVYTVHGFEYKYMHHLDEQKFCDALYEIANTTDRHEAYEELLDWINQQCPGFSEKEA</sequence>
<evidence type="ECO:0000313" key="3">
    <source>
        <dbReference type="Proteomes" id="UP000295632"/>
    </source>
</evidence>
<name>A0A4R6UCR2_9BACI</name>
<reference evidence="2 3" key="1">
    <citation type="submission" date="2019-03" db="EMBL/GenBank/DDBJ databases">
        <title>Genomic Encyclopedia of Type Strains, Phase IV (KMG-IV): sequencing the most valuable type-strain genomes for metagenomic binning, comparative biology and taxonomic classification.</title>
        <authorList>
            <person name="Goeker M."/>
        </authorList>
    </citation>
    <scope>NUCLEOTIDE SEQUENCE [LARGE SCALE GENOMIC DNA]</scope>
    <source>
        <strain evidence="2 3">DSM 28697</strain>
    </source>
</reference>
<proteinExistence type="predicted"/>
<feature type="transmembrane region" description="Helical" evidence="1">
    <location>
        <begin position="153"/>
        <end position="174"/>
    </location>
</feature>
<dbReference type="OrthoDB" id="2955631at2"/>
<dbReference type="Pfam" id="PF10011">
    <property type="entry name" value="DUF2254"/>
    <property type="match status" value="1"/>
</dbReference>
<keyword evidence="1" id="KW-0812">Transmembrane</keyword>
<dbReference type="Proteomes" id="UP000295632">
    <property type="component" value="Unassembled WGS sequence"/>
</dbReference>
<protein>
    <submittedName>
        <fullName evidence="2">Putative membrane protein</fullName>
    </submittedName>
</protein>
<evidence type="ECO:0000256" key="1">
    <source>
        <dbReference type="SAM" id="Phobius"/>
    </source>
</evidence>
<gene>
    <name evidence="2" type="ORF">EV213_101343</name>
</gene>
<organism evidence="2 3">
    <name type="scientific">Aureibacillus halotolerans</name>
    <dbReference type="NCBI Taxonomy" id="1508390"/>
    <lineage>
        <taxon>Bacteria</taxon>
        <taxon>Bacillati</taxon>
        <taxon>Bacillota</taxon>
        <taxon>Bacilli</taxon>
        <taxon>Bacillales</taxon>
        <taxon>Bacillaceae</taxon>
        <taxon>Aureibacillus</taxon>
    </lineage>
</organism>
<feature type="transmembrane region" description="Helical" evidence="1">
    <location>
        <begin position="75"/>
        <end position="102"/>
    </location>
</feature>
<feature type="transmembrane region" description="Helical" evidence="1">
    <location>
        <begin position="123"/>
        <end position="141"/>
    </location>
</feature>